<feature type="domain" description="Calcineurin-like phosphoesterase" evidence="2">
    <location>
        <begin position="182"/>
        <end position="344"/>
    </location>
</feature>
<feature type="transmembrane region" description="Helical" evidence="1">
    <location>
        <begin position="87"/>
        <end position="107"/>
    </location>
</feature>
<organism evidence="3">
    <name type="scientific">Trepomonas sp. PC1</name>
    <dbReference type="NCBI Taxonomy" id="1076344"/>
    <lineage>
        <taxon>Eukaryota</taxon>
        <taxon>Metamonada</taxon>
        <taxon>Diplomonadida</taxon>
        <taxon>Hexamitidae</taxon>
        <taxon>Hexamitinae</taxon>
        <taxon>Trepomonas</taxon>
    </lineage>
</organism>
<keyword evidence="1" id="KW-0812">Transmembrane</keyword>
<dbReference type="SUPFAM" id="SSF56300">
    <property type="entry name" value="Metallo-dependent phosphatases"/>
    <property type="match status" value="1"/>
</dbReference>
<feature type="transmembrane region" description="Helical" evidence="1">
    <location>
        <begin position="43"/>
        <end position="75"/>
    </location>
</feature>
<sequence length="420" mass="49354">VSEQKIRSKVRILYITNIILSVSSLLTYILTLFHAVWYMPNKIWVWICWAPVPSYVVFIISCFMLAQIVFSFITLKKKYRHLIKHQMFSILSTLFSVSLALIILIQIPGNWGPLIVPQSHGTQILLYTQQNTTVNIIVEHMGQNMTLSTVGNVHKLNTQYNEFTLYYNNKSTYYSTKKISNFTFISDVHNSFYINKLKDFPTDLVVSGGDNTNEGTRMNMFQVFSKYPIETPFITAMGNHDCRPKFKEYFTEHNHYQQIDGIGFYFINLFHVWRVIITQEMVDDAFKFIHENDNPTDEIKVIVSHLGAYTLNDNAETIYFSTKLEEFLDGHPQFKYVLGGHSHSFRIFKRNGVKLIMSSALGTKCEDFQLERFQREKRYGIEHITKWLEYTMTIIRFVRDGNEFRIQVYDSDTMEKVYEE</sequence>
<proteinExistence type="predicted"/>
<dbReference type="Gene3D" id="3.60.21.10">
    <property type="match status" value="1"/>
</dbReference>
<feature type="non-terminal residue" evidence="3">
    <location>
        <position position="1"/>
    </location>
</feature>
<dbReference type="InterPro" id="IPR029052">
    <property type="entry name" value="Metallo-depent_PP-like"/>
</dbReference>
<gene>
    <name evidence="3" type="ORF">TPC1_20022</name>
</gene>
<evidence type="ECO:0000313" key="3">
    <source>
        <dbReference type="EMBL" id="JAP90679.1"/>
    </source>
</evidence>
<dbReference type="AlphaFoldDB" id="A0A146K5B5"/>
<reference evidence="3" key="1">
    <citation type="submission" date="2015-07" db="EMBL/GenBank/DDBJ databases">
        <title>Adaptation to a free-living lifestyle via gene acquisitions in the diplomonad Trepomonas sp. PC1.</title>
        <authorList>
            <person name="Xu F."/>
            <person name="Jerlstrom-Hultqvist J."/>
            <person name="Kolisko M."/>
            <person name="Simpson A.G.B."/>
            <person name="Roger A.J."/>
            <person name="Svard S.G."/>
            <person name="Andersson J.O."/>
        </authorList>
    </citation>
    <scope>NUCLEOTIDE SEQUENCE</scope>
    <source>
        <strain evidence="3">PC1</strain>
    </source>
</reference>
<dbReference type="GO" id="GO:0016787">
    <property type="term" value="F:hydrolase activity"/>
    <property type="evidence" value="ECO:0007669"/>
    <property type="project" value="InterPro"/>
</dbReference>
<keyword evidence="1" id="KW-1133">Transmembrane helix</keyword>
<feature type="transmembrane region" description="Helical" evidence="1">
    <location>
        <begin position="12"/>
        <end position="37"/>
    </location>
</feature>
<evidence type="ECO:0000259" key="2">
    <source>
        <dbReference type="Pfam" id="PF00149"/>
    </source>
</evidence>
<evidence type="ECO:0000256" key="1">
    <source>
        <dbReference type="SAM" id="Phobius"/>
    </source>
</evidence>
<protein>
    <submittedName>
        <fullName evidence="3">Calcineurin-like phosphoesterase domain-containing protein</fullName>
    </submittedName>
</protein>
<accession>A0A146K5B5</accession>
<dbReference type="EMBL" id="GDID01005927">
    <property type="protein sequence ID" value="JAP90679.1"/>
    <property type="molecule type" value="Transcribed_RNA"/>
</dbReference>
<keyword evidence="1" id="KW-0472">Membrane</keyword>
<dbReference type="Pfam" id="PF00149">
    <property type="entry name" value="Metallophos"/>
    <property type="match status" value="1"/>
</dbReference>
<name>A0A146K5B5_9EUKA</name>
<dbReference type="InterPro" id="IPR004843">
    <property type="entry name" value="Calcineurin-like_PHP"/>
</dbReference>